<evidence type="ECO:0000256" key="1">
    <source>
        <dbReference type="ARBA" id="ARBA00022500"/>
    </source>
</evidence>
<organism evidence="4 5">
    <name type="scientific">Methylomonas denitrificans</name>
    <dbReference type="NCBI Taxonomy" id="1538553"/>
    <lineage>
        <taxon>Bacteria</taxon>
        <taxon>Pseudomonadati</taxon>
        <taxon>Pseudomonadota</taxon>
        <taxon>Gammaproteobacteria</taxon>
        <taxon>Methylococcales</taxon>
        <taxon>Methylococcaceae</taxon>
        <taxon>Methylomonas</taxon>
    </lineage>
</organism>
<dbReference type="Gene3D" id="3.30.1330.200">
    <property type="match status" value="1"/>
</dbReference>
<comment type="catalytic activity">
    <reaction evidence="3">
        <text>L-glutaminyl-[protein] + H2O = L-glutamyl-[protein] + NH4(+)</text>
        <dbReference type="Rhea" id="RHEA:16441"/>
        <dbReference type="Rhea" id="RHEA-COMP:10207"/>
        <dbReference type="Rhea" id="RHEA-COMP:10208"/>
        <dbReference type="ChEBI" id="CHEBI:15377"/>
        <dbReference type="ChEBI" id="CHEBI:28938"/>
        <dbReference type="ChEBI" id="CHEBI:29973"/>
        <dbReference type="ChEBI" id="CHEBI:30011"/>
        <dbReference type="EC" id="3.5.1.44"/>
    </reaction>
</comment>
<dbReference type="InterPro" id="IPR011324">
    <property type="entry name" value="Cytotoxic_necrot_fac-like_cat"/>
</dbReference>
<dbReference type="Proteomes" id="UP000030512">
    <property type="component" value="Chromosome"/>
</dbReference>
<dbReference type="OrthoDB" id="9807202at2"/>
<sequence>MKRLSFRDTQRIVIDPGEFYASRQPEVISTLLGSCVAACLYDPINRVFGMNHFLLAYRSHSQNMPIIESDEGRYGIYAMELLINDMMRLGANRLNLQAKCFGGGNVLKLREDKNRKQTVGDVNVLFIKEFLKKENIPMLSACLGGNIGRNVHFVGSDYSVFIKKIDHNQQQSLENEERRYWKKNIDEHEKSRSSAEFW</sequence>
<evidence type="ECO:0000313" key="5">
    <source>
        <dbReference type="Proteomes" id="UP000030512"/>
    </source>
</evidence>
<keyword evidence="2 3" id="KW-0378">Hydrolase</keyword>
<comment type="similarity">
    <text evidence="3">Belongs to the CheD family.</text>
</comment>
<evidence type="ECO:0000256" key="2">
    <source>
        <dbReference type="ARBA" id="ARBA00022801"/>
    </source>
</evidence>
<dbReference type="PANTHER" id="PTHR35147:SF3">
    <property type="entry name" value="CHEMORECEPTOR GLUTAMINE DEAMIDASE CHED 1-RELATED"/>
    <property type="match status" value="1"/>
</dbReference>
<dbReference type="HAMAP" id="MF_01440">
    <property type="entry name" value="CheD"/>
    <property type="match status" value="1"/>
</dbReference>
<dbReference type="GO" id="GO:0050568">
    <property type="term" value="F:protein-glutamine glutaminase activity"/>
    <property type="evidence" value="ECO:0007669"/>
    <property type="project" value="UniProtKB-UniRule"/>
</dbReference>
<dbReference type="InterPro" id="IPR038592">
    <property type="entry name" value="CheD-like_sf"/>
</dbReference>
<dbReference type="STRING" id="1538553.JT25_018670"/>
<proteinExistence type="inferred from homology"/>
<dbReference type="InterPro" id="IPR005659">
    <property type="entry name" value="Chemorcpt_Glu_NH3ase_CheD"/>
</dbReference>
<dbReference type="EMBL" id="CP014476">
    <property type="protein sequence ID" value="AMK78489.1"/>
    <property type="molecule type" value="Genomic_DNA"/>
</dbReference>
<dbReference type="Pfam" id="PF03975">
    <property type="entry name" value="CheD"/>
    <property type="match status" value="1"/>
</dbReference>
<comment type="function">
    <text evidence="3">Probably deamidates glutamine residues to glutamate on methyl-accepting chemotaxis receptors (MCPs), playing an important role in chemotaxis.</text>
</comment>
<dbReference type="EC" id="3.5.1.44" evidence="3"/>
<dbReference type="AlphaFoldDB" id="A0A126T8S1"/>
<dbReference type="RefSeq" id="WP_036274230.1">
    <property type="nucleotide sequence ID" value="NZ_CP014476.1"/>
</dbReference>
<name>A0A126T8S1_9GAMM</name>
<evidence type="ECO:0000313" key="4">
    <source>
        <dbReference type="EMBL" id="AMK78489.1"/>
    </source>
</evidence>
<dbReference type="PANTHER" id="PTHR35147">
    <property type="entry name" value="CHEMORECEPTOR GLUTAMINE DEAMIDASE CHED-RELATED"/>
    <property type="match status" value="1"/>
</dbReference>
<dbReference type="SUPFAM" id="SSF64438">
    <property type="entry name" value="CNF1/YfiH-like putative cysteine hydrolases"/>
    <property type="match status" value="1"/>
</dbReference>
<reference evidence="4 5" key="1">
    <citation type="journal article" date="2015" name="Environ. Microbiol.">
        <title>Methane oxidation coupled to nitrate reduction under hypoxia by the Gammaproteobacterium Methylomonas denitrificans, sp. nov. type strain FJG1.</title>
        <authorList>
            <person name="Kits K.D."/>
            <person name="Klotz M.G."/>
            <person name="Stein L.Y."/>
        </authorList>
    </citation>
    <scope>NUCLEOTIDE SEQUENCE [LARGE SCALE GENOMIC DNA]</scope>
    <source>
        <strain evidence="4 5">FJG1</strain>
    </source>
</reference>
<dbReference type="GO" id="GO:0006935">
    <property type="term" value="P:chemotaxis"/>
    <property type="evidence" value="ECO:0007669"/>
    <property type="project" value="UniProtKB-UniRule"/>
</dbReference>
<keyword evidence="5" id="KW-1185">Reference proteome</keyword>
<keyword evidence="1 3" id="KW-0145">Chemotaxis</keyword>
<dbReference type="CDD" id="cd16352">
    <property type="entry name" value="CheD"/>
    <property type="match status" value="1"/>
</dbReference>
<accession>A0A126T8S1</accession>
<dbReference type="KEGG" id="mdn:JT25_018670"/>
<protein>
    <recommendedName>
        <fullName evidence="3">Probable chemoreceptor glutamine deamidase CheD</fullName>
        <ecNumber evidence="3">3.5.1.44</ecNumber>
    </recommendedName>
</protein>
<gene>
    <name evidence="3" type="primary">cheD</name>
    <name evidence="4" type="ORF">JT25_018670</name>
</gene>
<evidence type="ECO:0000256" key="3">
    <source>
        <dbReference type="HAMAP-Rule" id="MF_01440"/>
    </source>
</evidence>